<dbReference type="AlphaFoldDB" id="A0AAX6DQI4"/>
<reference evidence="1" key="1">
    <citation type="journal article" date="2023" name="GigaByte">
        <title>Genome assembly of the bearded iris, Iris pallida Lam.</title>
        <authorList>
            <person name="Bruccoleri R.E."/>
            <person name="Oakeley E.J."/>
            <person name="Faust A.M.E."/>
            <person name="Altorfer M."/>
            <person name="Dessus-Babus S."/>
            <person name="Burckhardt D."/>
            <person name="Oertli M."/>
            <person name="Naumann U."/>
            <person name="Petersen F."/>
            <person name="Wong J."/>
        </authorList>
    </citation>
    <scope>NUCLEOTIDE SEQUENCE</scope>
    <source>
        <strain evidence="1">GSM-AAB239-AS_SAM_17_03QT</strain>
    </source>
</reference>
<dbReference type="Proteomes" id="UP001140949">
    <property type="component" value="Unassembled WGS sequence"/>
</dbReference>
<evidence type="ECO:0000313" key="1">
    <source>
        <dbReference type="EMBL" id="KAJ6794082.1"/>
    </source>
</evidence>
<name>A0AAX6DQI4_IRIPA</name>
<sequence>MLVEKTHNHGLRICGWVGIGWIHVKLEAEMKIFLIRLLFRTSETSFSIRNRLFH</sequence>
<comment type="caution">
    <text evidence="1">The sequence shown here is derived from an EMBL/GenBank/DDBJ whole genome shotgun (WGS) entry which is preliminary data.</text>
</comment>
<organism evidence="1 2">
    <name type="scientific">Iris pallida</name>
    <name type="common">Sweet iris</name>
    <dbReference type="NCBI Taxonomy" id="29817"/>
    <lineage>
        <taxon>Eukaryota</taxon>
        <taxon>Viridiplantae</taxon>
        <taxon>Streptophyta</taxon>
        <taxon>Embryophyta</taxon>
        <taxon>Tracheophyta</taxon>
        <taxon>Spermatophyta</taxon>
        <taxon>Magnoliopsida</taxon>
        <taxon>Liliopsida</taxon>
        <taxon>Asparagales</taxon>
        <taxon>Iridaceae</taxon>
        <taxon>Iridoideae</taxon>
        <taxon>Irideae</taxon>
        <taxon>Iris</taxon>
    </lineage>
</organism>
<protein>
    <submittedName>
        <fullName evidence="1">Uncharacterized protein</fullName>
    </submittedName>
</protein>
<evidence type="ECO:0000313" key="2">
    <source>
        <dbReference type="Proteomes" id="UP001140949"/>
    </source>
</evidence>
<accession>A0AAX6DQI4</accession>
<gene>
    <name evidence="1" type="ORF">M6B38_234455</name>
</gene>
<dbReference type="EMBL" id="JANAVB010042536">
    <property type="protein sequence ID" value="KAJ6794082.1"/>
    <property type="molecule type" value="Genomic_DNA"/>
</dbReference>
<proteinExistence type="predicted"/>
<keyword evidence="2" id="KW-1185">Reference proteome</keyword>
<reference evidence="1" key="2">
    <citation type="submission" date="2023-04" db="EMBL/GenBank/DDBJ databases">
        <authorList>
            <person name="Bruccoleri R.E."/>
            <person name="Oakeley E.J."/>
            <person name="Faust A.-M."/>
            <person name="Dessus-Babus S."/>
            <person name="Altorfer M."/>
            <person name="Burckhardt D."/>
            <person name="Oertli M."/>
            <person name="Naumann U."/>
            <person name="Petersen F."/>
            <person name="Wong J."/>
        </authorList>
    </citation>
    <scope>NUCLEOTIDE SEQUENCE</scope>
    <source>
        <strain evidence="1">GSM-AAB239-AS_SAM_17_03QT</strain>
        <tissue evidence="1">Leaf</tissue>
    </source>
</reference>